<evidence type="ECO:0000313" key="2">
    <source>
        <dbReference type="EMBL" id="KAF1838257.1"/>
    </source>
</evidence>
<organism evidence="2 3">
    <name type="scientific">Decorospora gaudefroyi</name>
    <dbReference type="NCBI Taxonomy" id="184978"/>
    <lineage>
        <taxon>Eukaryota</taxon>
        <taxon>Fungi</taxon>
        <taxon>Dikarya</taxon>
        <taxon>Ascomycota</taxon>
        <taxon>Pezizomycotina</taxon>
        <taxon>Dothideomycetes</taxon>
        <taxon>Pleosporomycetidae</taxon>
        <taxon>Pleosporales</taxon>
        <taxon>Pleosporineae</taxon>
        <taxon>Pleosporaceae</taxon>
        <taxon>Decorospora</taxon>
    </lineage>
</organism>
<evidence type="ECO:0000256" key="1">
    <source>
        <dbReference type="SAM" id="MobiDB-lite"/>
    </source>
</evidence>
<protein>
    <submittedName>
        <fullName evidence="2">Uncharacterized protein</fullName>
    </submittedName>
</protein>
<dbReference type="Proteomes" id="UP000800040">
    <property type="component" value="Unassembled WGS sequence"/>
</dbReference>
<gene>
    <name evidence="2" type="ORF">BDW02DRAFT_11279</name>
</gene>
<dbReference type="AlphaFoldDB" id="A0A6A5KQD1"/>
<feature type="compositionally biased region" description="Polar residues" evidence="1">
    <location>
        <begin position="213"/>
        <end position="222"/>
    </location>
</feature>
<feature type="region of interest" description="Disordered" evidence="1">
    <location>
        <begin position="201"/>
        <end position="222"/>
    </location>
</feature>
<dbReference type="EMBL" id="ML975253">
    <property type="protein sequence ID" value="KAF1838257.1"/>
    <property type="molecule type" value="Genomic_DNA"/>
</dbReference>
<name>A0A6A5KQD1_9PLEO</name>
<keyword evidence="3" id="KW-1185">Reference proteome</keyword>
<evidence type="ECO:0000313" key="3">
    <source>
        <dbReference type="Proteomes" id="UP000800040"/>
    </source>
</evidence>
<sequence>MCAAGQKLKPCCTSYPACTSLVWPWGTRQLVKRTAHFHAHHRVPCAPRCGIATASGTGAYSNFLDARFANMASISSMPRLQRSQRNSNGAVQAVNRSCQHRGGNHGDQQDASRRPGGTQERGGMMNNAWGSYGSNGIHGTHFQAHNKENIIVIIKNGAIRLSQHAAMAEKNSPSAICSVAVAKARLLIPQKGLVTSRQACNIKHGNKPRNEPWATSSQSTDY</sequence>
<proteinExistence type="predicted"/>
<reference evidence="2" key="1">
    <citation type="submission" date="2020-01" db="EMBL/GenBank/DDBJ databases">
        <authorList>
            <consortium name="DOE Joint Genome Institute"/>
            <person name="Haridas S."/>
            <person name="Albert R."/>
            <person name="Binder M."/>
            <person name="Bloem J."/>
            <person name="Labutti K."/>
            <person name="Salamov A."/>
            <person name="Andreopoulos B."/>
            <person name="Baker S.E."/>
            <person name="Barry K."/>
            <person name="Bills G."/>
            <person name="Bluhm B.H."/>
            <person name="Cannon C."/>
            <person name="Castanera R."/>
            <person name="Culley D.E."/>
            <person name="Daum C."/>
            <person name="Ezra D."/>
            <person name="Gonzalez J.B."/>
            <person name="Henrissat B."/>
            <person name="Kuo A."/>
            <person name="Liang C."/>
            <person name="Lipzen A."/>
            <person name="Lutzoni F."/>
            <person name="Magnuson J."/>
            <person name="Mondo S."/>
            <person name="Nolan M."/>
            <person name="Ohm R."/>
            <person name="Pangilinan J."/>
            <person name="Park H.-J."/>
            <person name="Ramirez L."/>
            <person name="Alfaro M."/>
            <person name="Sun H."/>
            <person name="Tritt A."/>
            <person name="Yoshinaga Y."/>
            <person name="Zwiers L.-H."/>
            <person name="Turgeon B.G."/>
            <person name="Goodwin S.B."/>
            <person name="Spatafora J.W."/>
            <person name="Crous P.W."/>
            <person name="Grigoriev I.V."/>
        </authorList>
    </citation>
    <scope>NUCLEOTIDE SEQUENCE</scope>
    <source>
        <strain evidence="2">P77</strain>
    </source>
</reference>
<accession>A0A6A5KQD1</accession>
<feature type="region of interest" description="Disordered" evidence="1">
    <location>
        <begin position="98"/>
        <end position="125"/>
    </location>
</feature>